<sequence length="123" mass="12872">MGGGCGFGIFCKGKNFTRTLTSVPGSLLLSPLTLFTLVSLDSGEGCSGPSAMLSSGMSSSIHHPFFLGFSYSLLGQLCVKGSRSTQSFKPASCEHDQFQAPGRATYMAHLLSICTKSNLPVAI</sequence>
<evidence type="ECO:0000313" key="1">
    <source>
        <dbReference type="EMBL" id="KAF6489868.1"/>
    </source>
</evidence>
<accession>A0A7J8IZQ8</accession>
<gene>
    <name evidence="1" type="ORF">HJG59_010270</name>
</gene>
<dbReference type="EMBL" id="JACASF010000003">
    <property type="protein sequence ID" value="KAF6489868.1"/>
    <property type="molecule type" value="Genomic_DNA"/>
</dbReference>
<organism evidence="1 2">
    <name type="scientific">Molossus molossus</name>
    <name type="common">Pallas' mastiff bat</name>
    <name type="synonym">Vespertilio molossus</name>
    <dbReference type="NCBI Taxonomy" id="27622"/>
    <lineage>
        <taxon>Eukaryota</taxon>
        <taxon>Metazoa</taxon>
        <taxon>Chordata</taxon>
        <taxon>Craniata</taxon>
        <taxon>Vertebrata</taxon>
        <taxon>Euteleostomi</taxon>
        <taxon>Mammalia</taxon>
        <taxon>Eutheria</taxon>
        <taxon>Laurasiatheria</taxon>
        <taxon>Chiroptera</taxon>
        <taxon>Yangochiroptera</taxon>
        <taxon>Molossidae</taxon>
        <taxon>Molossus</taxon>
    </lineage>
</organism>
<name>A0A7J8IZQ8_MOLMO</name>
<comment type="caution">
    <text evidence="1">The sequence shown here is derived from an EMBL/GenBank/DDBJ whole genome shotgun (WGS) entry which is preliminary data.</text>
</comment>
<proteinExistence type="predicted"/>
<dbReference type="Proteomes" id="UP000550707">
    <property type="component" value="Unassembled WGS sequence"/>
</dbReference>
<keyword evidence="2" id="KW-1185">Reference proteome</keyword>
<dbReference type="AlphaFoldDB" id="A0A7J8IZQ8"/>
<protein>
    <submittedName>
        <fullName evidence="1">Uncharacterized protein</fullName>
    </submittedName>
</protein>
<evidence type="ECO:0000313" key="2">
    <source>
        <dbReference type="Proteomes" id="UP000550707"/>
    </source>
</evidence>
<dbReference type="InParanoid" id="A0A7J8IZQ8"/>
<reference evidence="1 2" key="1">
    <citation type="journal article" date="2020" name="Nature">
        <title>Six reference-quality genomes reveal evolution of bat adaptations.</title>
        <authorList>
            <person name="Jebb D."/>
            <person name="Huang Z."/>
            <person name="Pippel M."/>
            <person name="Hughes G.M."/>
            <person name="Lavrichenko K."/>
            <person name="Devanna P."/>
            <person name="Winkler S."/>
            <person name="Jermiin L.S."/>
            <person name="Skirmuntt E.C."/>
            <person name="Katzourakis A."/>
            <person name="Burkitt-Gray L."/>
            <person name="Ray D.A."/>
            <person name="Sullivan K.A.M."/>
            <person name="Roscito J.G."/>
            <person name="Kirilenko B.M."/>
            <person name="Davalos L.M."/>
            <person name="Corthals A.P."/>
            <person name="Power M.L."/>
            <person name="Jones G."/>
            <person name="Ransome R.D."/>
            <person name="Dechmann D.K.N."/>
            <person name="Locatelli A.G."/>
            <person name="Puechmaille S.J."/>
            <person name="Fedrigo O."/>
            <person name="Jarvis E.D."/>
            <person name="Hiller M."/>
            <person name="Vernes S.C."/>
            <person name="Myers E.W."/>
            <person name="Teeling E.C."/>
        </authorList>
    </citation>
    <scope>NUCLEOTIDE SEQUENCE [LARGE SCALE GENOMIC DNA]</scope>
    <source>
        <strain evidence="1">MMolMol1</strain>
        <tissue evidence="1">Muscle</tissue>
    </source>
</reference>